<keyword evidence="1" id="KW-0472">Membrane</keyword>
<evidence type="ECO:0000313" key="2">
    <source>
        <dbReference type="EMBL" id="EBX1650999.1"/>
    </source>
</evidence>
<dbReference type="AlphaFoldDB" id="A0A5W5HZU6"/>
<feature type="transmembrane region" description="Helical" evidence="1">
    <location>
        <begin position="277"/>
        <end position="296"/>
    </location>
</feature>
<dbReference type="EMBL" id="AAHKKG010000001">
    <property type="protein sequence ID" value="EBX1650999.1"/>
    <property type="molecule type" value="Genomic_DNA"/>
</dbReference>
<sequence>MIFGSAIMVDDKGGLTPEDSVQQDSDHPDYEYRMASLSMSSSDVVAVTSCGVSRHKFDVEPLKRGDYTHHIEMFEKSISLSRYIKASIDMDSVSDRIYCITNKDGKMVAVSPSTIQVSIREIIDDDTQNIYCGEFYFDDENEKREYPFKQGDNSLSISLNLNSESFSQIFERLSSGDDFIDLSIHFPAYASWLDSMAGVWPTTYVIRPKRDDENFAMLTRVSSSKSPSENHAKSDSVPDETDIFSDDDDKVELKDLDISIKSIGDSLSTHLRVGKQMLTYLTVISICLVLLTIKVFI</sequence>
<keyword evidence="1" id="KW-1133">Transmembrane helix</keyword>
<keyword evidence="1" id="KW-0812">Transmembrane</keyword>
<proteinExistence type="predicted"/>
<protein>
    <submittedName>
        <fullName evidence="2">Uncharacterized protein</fullName>
    </submittedName>
</protein>
<gene>
    <name evidence="2" type="ORF">DQ894_01775</name>
</gene>
<accession>A0A5W5HZU6</accession>
<name>A0A5W5HZU6_SALET</name>
<reference evidence="2" key="1">
    <citation type="submission" date="2018-06" db="EMBL/GenBank/DDBJ databases">
        <authorList>
            <person name="Ashton P.M."/>
            <person name="Dallman T."/>
            <person name="Nair S."/>
            <person name="De Pinna E."/>
            <person name="Peters T."/>
            <person name="Grant K."/>
        </authorList>
    </citation>
    <scope>NUCLEOTIDE SEQUENCE</scope>
    <source>
        <strain evidence="2">532482</strain>
    </source>
</reference>
<organism evidence="2">
    <name type="scientific">Salmonella enterica subsp. enterica serovar Cerro</name>
    <dbReference type="NCBI Taxonomy" id="340188"/>
    <lineage>
        <taxon>Bacteria</taxon>
        <taxon>Pseudomonadati</taxon>
        <taxon>Pseudomonadota</taxon>
        <taxon>Gammaproteobacteria</taxon>
        <taxon>Enterobacterales</taxon>
        <taxon>Enterobacteriaceae</taxon>
        <taxon>Salmonella</taxon>
    </lineage>
</organism>
<comment type="caution">
    <text evidence="2">The sequence shown here is derived from an EMBL/GenBank/DDBJ whole genome shotgun (WGS) entry which is preliminary data.</text>
</comment>
<evidence type="ECO:0000256" key="1">
    <source>
        <dbReference type="SAM" id="Phobius"/>
    </source>
</evidence>